<dbReference type="PANTHER" id="PTHR37423">
    <property type="entry name" value="SOLUBLE LYTIC MUREIN TRANSGLYCOSYLASE-RELATED"/>
    <property type="match status" value="1"/>
</dbReference>
<dbReference type="AlphaFoldDB" id="A0AAJ1U5R3"/>
<dbReference type="Pfam" id="PF01464">
    <property type="entry name" value="SLT"/>
    <property type="match status" value="1"/>
</dbReference>
<dbReference type="InterPro" id="IPR023346">
    <property type="entry name" value="Lysozyme-like_dom_sf"/>
</dbReference>
<dbReference type="EMBL" id="JANFFA010000001">
    <property type="protein sequence ID" value="MDQ2093524.1"/>
    <property type="molecule type" value="Genomic_DNA"/>
</dbReference>
<keyword evidence="5" id="KW-1185">Reference proteome</keyword>
<dbReference type="InterPro" id="IPR008258">
    <property type="entry name" value="Transglycosylase_SLT_dom_1"/>
</dbReference>
<evidence type="ECO:0000256" key="1">
    <source>
        <dbReference type="ARBA" id="ARBA00007734"/>
    </source>
</evidence>
<proteinExistence type="inferred from homology"/>
<comment type="caution">
    <text evidence="4">The sequence shown here is derived from an EMBL/GenBank/DDBJ whole genome shotgun (WGS) entry which is preliminary data.</text>
</comment>
<organism evidence="4 5">
    <name type="scientific">Rhodalgimonas zhirmunskyi</name>
    <dbReference type="NCBI Taxonomy" id="2964767"/>
    <lineage>
        <taxon>Bacteria</taxon>
        <taxon>Pseudomonadati</taxon>
        <taxon>Pseudomonadota</taxon>
        <taxon>Alphaproteobacteria</taxon>
        <taxon>Rhodobacterales</taxon>
        <taxon>Roseobacteraceae</taxon>
        <taxon>Rhodalgimonas</taxon>
    </lineage>
</organism>
<accession>A0AAJ1U5R3</accession>
<sequence length="323" mass="35429">MKRWIALASGLHWRAHPRSMGGMYRLTIVLSLCLALWPVISRGESVTGPPGTLCSSGEWGHRECIRPAHFVHDTCQAIEHFAAQSGLDPGFFARLIWQESRFDPFALSPVGAQGIAQFMPQTAELRGLRDPFNPAEALEHSAQYLAEMARRYGNLGLAAVGYNGGERRAEGIIAGTGGLARETVNYVAIITGLSWQDWLEPDVATPDLALSKGQTFRAACYQLARDRKLSPMPRPKPRVNPWGVQVAFGVTKGRAKAAFKAKTRACSGLVKGAPVDYIWQKSRASPKGGYFMARIGRASRDEAWGLCRKLKARGCVCAVYRND</sequence>
<evidence type="ECO:0000259" key="3">
    <source>
        <dbReference type="Pfam" id="PF01464"/>
    </source>
</evidence>
<comment type="similarity">
    <text evidence="1">Belongs to the transglycosylase Slt family.</text>
</comment>
<gene>
    <name evidence="4" type="ORF">NOI20_05325</name>
</gene>
<evidence type="ECO:0000313" key="5">
    <source>
        <dbReference type="Proteomes" id="UP001227162"/>
    </source>
</evidence>
<protein>
    <submittedName>
        <fullName evidence="4">Lytic transglycosylase domain-containing protein</fullName>
    </submittedName>
</protein>
<reference evidence="4" key="1">
    <citation type="submission" date="2022-07" db="EMBL/GenBank/DDBJ databases">
        <authorList>
            <person name="Otstavnykh N."/>
            <person name="Isaeva M."/>
            <person name="Bystritskaya E."/>
        </authorList>
    </citation>
    <scope>NUCLEOTIDE SEQUENCE</scope>
    <source>
        <strain evidence="4">10Alg 79</strain>
    </source>
</reference>
<name>A0AAJ1U5R3_9RHOB</name>
<dbReference type="Proteomes" id="UP001227162">
    <property type="component" value="Unassembled WGS sequence"/>
</dbReference>
<dbReference type="Gene3D" id="1.10.530.10">
    <property type="match status" value="1"/>
</dbReference>
<dbReference type="CDD" id="cd00254">
    <property type="entry name" value="LT-like"/>
    <property type="match status" value="1"/>
</dbReference>
<reference evidence="4" key="2">
    <citation type="submission" date="2023-04" db="EMBL/GenBank/DDBJ databases">
        <title>'Rhodoalgimonas zhirmunskyi' gen. nov., isolated from a red alga.</title>
        <authorList>
            <person name="Nedashkovskaya O.I."/>
            <person name="Otstavnykh N.Y."/>
            <person name="Bystritskaya E.P."/>
            <person name="Balabanova L.A."/>
            <person name="Isaeva M.P."/>
        </authorList>
    </citation>
    <scope>NUCLEOTIDE SEQUENCE</scope>
    <source>
        <strain evidence="4">10Alg 79</strain>
    </source>
</reference>
<evidence type="ECO:0000313" key="4">
    <source>
        <dbReference type="EMBL" id="MDQ2093524.1"/>
    </source>
</evidence>
<feature type="domain" description="Transglycosylase SLT" evidence="3">
    <location>
        <begin position="78"/>
        <end position="173"/>
    </location>
</feature>
<dbReference type="PANTHER" id="PTHR37423:SF2">
    <property type="entry name" value="MEMBRANE-BOUND LYTIC MUREIN TRANSGLYCOSYLASE C"/>
    <property type="match status" value="1"/>
</dbReference>
<comment type="similarity">
    <text evidence="2">Belongs to the virb1 family.</text>
</comment>
<dbReference type="SUPFAM" id="SSF53955">
    <property type="entry name" value="Lysozyme-like"/>
    <property type="match status" value="1"/>
</dbReference>
<evidence type="ECO:0000256" key="2">
    <source>
        <dbReference type="ARBA" id="ARBA00009387"/>
    </source>
</evidence>